<organism evidence="5">
    <name type="scientific">uncultured Desulfobacterium sp</name>
    <dbReference type="NCBI Taxonomy" id="201089"/>
    <lineage>
        <taxon>Bacteria</taxon>
        <taxon>Pseudomonadati</taxon>
        <taxon>Thermodesulfobacteriota</taxon>
        <taxon>Desulfobacteria</taxon>
        <taxon>Desulfobacterales</taxon>
        <taxon>Desulfobacteriaceae</taxon>
        <taxon>Desulfobacterium</taxon>
        <taxon>environmental samples</taxon>
    </lineage>
</organism>
<keyword evidence="3 5" id="KW-0808">Transferase</keyword>
<dbReference type="GO" id="GO:0016757">
    <property type="term" value="F:glycosyltransferase activity"/>
    <property type="evidence" value="ECO:0007669"/>
    <property type="project" value="UniProtKB-KW"/>
</dbReference>
<keyword evidence="2" id="KW-0328">Glycosyltransferase</keyword>
<dbReference type="SUPFAM" id="SSF53448">
    <property type="entry name" value="Nucleotide-diphospho-sugar transferases"/>
    <property type="match status" value="1"/>
</dbReference>
<dbReference type="InterPro" id="IPR050256">
    <property type="entry name" value="Glycosyltransferase_2"/>
</dbReference>
<accession>A0A445MU06</accession>
<protein>
    <submittedName>
        <fullName evidence="5">Glycosyltransferase, group 2 family protein</fullName>
    </submittedName>
</protein>
<proteinExistence type="inferred from homology"/>
<reference evidence="5" key="1">
    <citation type="submission" date="2018-01" db="EMBL/GenBank/DDBJ databases">
        <authorList>
            <person name="Regsiter A."/>
            <person name="William W."/>
        </authorList>
    </citation>
    <scope>NUCLEOTIDE SEQUENCE</scope>
    <source>
        <strain evidence="5">TRIP AH-1</strain>
    </source>
</reference>
<evidence type="ECO:0000256" key="3">
    <source>
        <dbReference type="ARBA" id="ARBA00022679"/>
    </source>
</evidence>
<evidence type="ECO:0000259" key="4">
    <source>
        <dbReference type="Pfam" id="PF21969"/>
    </source>
</evidence>
<evidence type="ECO:0000256" key="1">
    <source>
        <dbReference type="ARBA" id="ARBA00006739"/>
    </source>
</evidence>
<name>A0A445MU06_9BACT</name>
<dbReference type="InterPro" id="IPR029044">
    <property type="entry name" value="Nucleotide-diphossugar_trans"/>
</dbReference>
<comment type="similarity">
    <text evidence="1">Belongs to the glycosyltransferase 2 family.</text>
</comment>
<evidence type="ECO:0000313" key="5">
    <source>
        <dbReference type="EMBL" id="SPD72851.1"/>
    </source>
</evidence>
<dbReference type="Gene3D" id="3.90.550.10">
    <property type="entry name" value="Spore Coat Polysaccharide Biosynthesis Protein SpsA, Chain A"/>
    <property type="match status" value="1"/>
</dbReference>
<dbReference type="InterPro" id="IPR054145">
    <property type="entry name" value="MGS_GT"/>
</dbReference>
<gene>
    <name evidence="5" type="ORF">PITCH_A1580006</name>
</gene>
<dbReference type="AlphaFoldDB" id="A0A445MU06"/>
<dbReference type="Pfam" id="PF21969">
    <property type="entry name" value="MGS_GT"/>
    <property type="match status" value="1"/>
</dbReference>
<evidence type="ECO:0000256" key="2">
    <source>
        <dbReference type="ARBA" id="ARBA00022676"/>
    </source>
</evidence>
<sequence length="408" mass="46415">MSAVFEHNPENIKSAEIVVCIPSYNEAGSIAYPTTQADKGLKRYFGDKSSVIINCDNDSPDNTRKAFFDSPTSTPKIYLSTGPGVRGKGNNFLNLFQKVVDLDAKAVVVVDADLKSITPEWIKHLGEPLYSDFDYVAPLYIRHKYDGTITNTIAYPMTRALYGRRVRQPIGGDFGFSGNLARVFLNGTGWTNAVSSFGIDIWMTTLAVTQKVQVCQSFMGRPKIHKAKDPGTDLGPMFREVVGTIFDMMTHFESFWNKIKYSRPTSIYGFGLGETEMPPEIVVDTKKLSDKFHDGFALQSDIWRAVLTEDVCNKLFEIKDMREKEYTFPADLWARVLYDMAVAYRDKEFDRNLMIDSLIPLYFGRTLSVIKKIKRMSVKQAEEAIEEDCLTFEMAKPYLVRRWTRQTI</sequence>
<feature type="domain" description="Mannosylglycerate synthase GT" evidence="4">
    <location>
        <begin position="87"/>
        <end position="241"/>
    </location>
</feature>
<dbReference type="EMBL" id="OJIN01000066">
    <property type="protein sequence ID" value="SPD72851.1"/>
    <property type="molecule type" value="Genomic_DNA"/>
</dbReference>
<dbReference type="PANTHER" id="PTHR48090:SF10">
    <property type="entry name" value="GLUCOSYL-3-PHOSPHOGLYCERATE SYNTHASE"/>
    <property type="match status" value="1"/>
</dbReference>
<dbReference type="PANTHER" id="PTHR48090">
    <property type="entry name" value="UNDECAPRENYL-PHOSPHATE 4-DEOXY-4-FORMAMIDO-L-ARABINOSE TRANSFERASE-RELATED"/>
    <property type="match status" value="1"/>
</dbReference>